<dbReference type="FunFam" id="1.20.120.350:FF:000017">
    <property type="entry name" value="potassium voltage-gated channel subfamily KQT member 1"/>
    <property type="match status" value="1"/>
</dbReference>
<evidence type="ECO:0000256" key="1">
    <source>
        <dbReference type="ARBA" id="ARBA00004651"/>
    </source>
</evidence>
<keyword evidence="4" id="KW-0633">Potassium transport</keyword>
<reference evidence="16" key="1">
    <citation type="submission" date="2025-08" db="UniProtKB">
        <authorList>
            <consortium name="Ensembl"/>
        </authorList>
    </citation>
    <scope>IDENTIFICATION</scope>
</reference>
<keyword evidence="12" id="KW-0407">Ion channel</keyword>
<dbReference type="GO" id="GO:0005249">
    <property type="term" value="F:voltage-gated potassium channel activity"/>
    <property type="evidence" value="ECO:0007669"/>
    <property type="project" value="InterPro"/>
</dbReference>
<dbReference type="PANTHER" id="PTHR47735:SF4">
    <property type="entry name" value="POTASSIUM VOLTAGE-GATED CHANNEL SUBFAMILY KQT MEMBER 2"/>
    <property type="match status" value="1"/>
</dbReference>
<keyword evidence="9 14" id="KW-1133">Transmembrane helix</keyword>
<evidence type="ECO:0000256" key="5">
    <source>
        <dbReference type="ARBA" id="ARBA00022692"/>
    </source>
</evidence>
<feature type="domain" description="Ion transport" evidence="15">
    <location>
        <begin position="95"/>
        <end position="226"/>
    </location>
</feature>
<dbReference type="PRINTS" id="PR01459">
    <property type="entry name" value="KCNQCHANNEL"/>
</dbReference>
<evidence type="ECO:0000256" key="3">
    <source>
        <dbReference type="ARBA" id="ARBA00022475"/>
    </source>
</evidence>
<comment type="subcellular location">
    <subcellularLocation>
        <location evidence="1">Cell membrane</location>
        <topology evidence="1">Multi-pass membrane protein</topology>
    </subcellularLocation>
</comment>
<keyword evidence="10" id="KW-0406">Ion transport</keyword>
<keyword evidence="11 14" id="KW-0472">Membrane</keyword>
<dbReference type="Gene3D" id="1.10.287.70">
    <property type="match status" value="1"/>
</dbReference>
<name>A0A8B9L8Q0_ASTMX</name>
<keyword evidence="8" id="KW-0630">Potassium</keyword>
<dbReference type="FunFam" id="1.10.287.70:FF:000444">
    <property type="entry name" value="Potassium voltage-gated channel, KQT-like subfamily, member 4"/>
    <property type="match status" value="1"/>
</dbReference>
<dbReference type="AlphaFoldDB" id="A0A8B9L8Q0"/>
<dbReference type="InterPro" id="IPR005821">
    <property type="entry name" value="Ion_trans_dom"/>
</dbReference>
<evidence type="ECO:0000256" key="12">
    <source>
        <dbReference type="ARBA" id="ARBA00023303"/>
    </source>
</evidence>
<evidence type="ECO:0000259" key="15">
    <source>
        <dbReference type="Pfam" id="PF00520"/>
    </source>
</evidence>
<dbReference type="Proteomes" id="UP000694621">
    <property type="component" value="Unplaced"/>
</dbReference>
<dbReference type="PANTHER" id="PTHR47735">
    <property type="entry name" value="POTASSIUM VOLTAGE-GATED CHANNEL SUBFAMILY KQT MEMBER 4"/>
    <property type="match status" value="1"/>
</dbReference>
<evidence type="ECO:0000256" key="6">
    <source>
        <dbReference type="ARBA" id="ARBA00022826"/>
    </source>
</evidence>
<proteinExistence type="predicted"/>
<evidence type="ECO:0000256" key="9">
    <source>
        <dbReference type="ARBA" id="ARBA00022989"/>
    </source>
</evidence>
<evidence type="ECO:0000256" key="7">
    <source>
        <dbReference type="ARBA" id="ARBA00022882"/>
    </source>
</evidence>
<feature type="transmembrane region" description="Helical" evidence="14">
    <location>
        <begin position="166"/>
        <end position="184"/>
    </location>
</feature>
<organism evidence="16 17">
    <name type="scientific">Astyanax mexicanus</name>
    <name type="common">Blind cave fish</name>
    <name type="synonym">Astyanax fasciatus mexicanus</name>
    <dbReference type="NCBI Taxonomy" id="7994"/>
    <lineage>
        <taxon>Eukaryota</taxon>
        <taxon>Metazoa</taxon>
        <taxon>Chordata</taxon>
        <taxon>Craniata</taxon>
        <taxon>Vertebrata</taxon>
        <taxon>Euteleostomi</taxon>
        <taxon>Actinopterygii</taxon>
        <taxon>Neopterygii</taxon>
        <taxon>Teleostei</taxon>
        <taxon>Ostariophysi</taxon>
        <taxon>Characiformes</taxon>
        <taxon>Characoidei</taxon>
        <taxon>Acestrorhamphidae</taxon>
        <taxon>Acestrorhamphinae</taxon>
        <taxon>Astyanax</taxon>
    </lineage>
</organism>
<comment type="catalytic activity">
    <reaction evidence="13">
        <text>K(+)(in) = K(+)(out)</text>
        <dbReference type="Rhea" id="RHEA:29463"/>
        <dbReference type="ChEBI" id="CHEBI:29103"/>
    </reaction>
</comment>
<evidence type="ECO:0000256" key="11">
    <source>
        <dbReference type="ARBA" id="ARBA00023136"/>
    </source>
</evidence>
<keyword evidence="2" id="KW-0813">Transport</keyword>
<evidence type="ECO:0000256" key="14">
    <source>
        <dbReference type="SAM" id="Phobius"/>
    </source>
</evidence>
<dbReference type="SUPFAM" id="SSF81324">
    <property type="entry name" value="Voltage-gated potassium channels"/>
    <property type="match status" value="1"/>
</dbReference>
<evidence type="ECO:0000256" key="2">
    <source>
        <dbReference type="ARBA" id="ARBA00022448"/>
    </source>
</evidence>
<keyword evidence="6" id="KW-0631">Potassium channel</keyword>
<dbReference type="PRINTS" id="PR01461">
    <property type="entry name" value="KCNQ2CHANNEL"/>
</dbReference>
<dbReference type="Ensembl" id="ENSAMXT00005051772.1">
    <property type="protein sequence ID" value="ENSAMXP00005047697.1"/>
    <property type="gene ID" value="ENSAMXG00005021867.1"/>
</dbReference>
<keyword evidence="5 14" id="KW-0812">Transmembrane</keyword>
<sequence>MVQKSRNGGVYPGPQAEKKLKVGFVGLEAGAADSSRDGALLIAGSEANKRGSILSKQRSSISGKKPPKRNAFYRRLQNFLYNVLERPRGWAFIYHAYVFLLVFSCLVLSVFSTIKEYEQSSEDALYILEIVTIVVFGVEYIVRIWSAGCCCRYRGWRGRLKFARKPFCVIDIMVLIASISVLAAGTQGNVFATSAIRSLRFLQILRMIRMDRRGGTWKLLGSVVYAHSKVTHITEHQPSLKWHLLSDFITIETEVCVFVVFWICFVVVFWGSI</sequence>
<feature type="transmembrane region" description="Helical" evidence="14">
    <location>
        <begin position="248"/>
        <end position="270"/>
    </location>
</feature>
<evidence type="ECO:0000256" key="8">
    <source>
        <dbReference type="ARBA" id="ARBA00022958"/>
    </source>
</evidence>
<evidence type="ECO:0000313" key="16">
    <source>
        <dbReference type="Ensembl" id="ENSAMXP00005047697.1"/>
    </source>
</evidence>
<evidence type="ECO:0000313" key="17">
    <source>
        <dbReference type="Proteomes" id="UP000694621"/>
    </source>
</evidence>
<feature type="transmembrane region" description="Helical" evidence="14">
    <location>
        <begin position="124"/>
        <end position="145"/>
    </location>
</feature>
<dbReference type="GO" id="GO:0008076">
    <property type="term" value="C:voltage-gated potassium channel complex"/>
    <property type="evidence" value="ECO:0007669"/>
    <property type="project" value="TreeGrafter"/>
</dbReference>
<evidence type="ECO:0000256" key="10">
    <source>
        <dbReference type="ARBA" id="ARBA00023065"/>
    </source>
</evidence>
<evidence type="ECO:0000256" key="4">
    <source>
        <dbReference type="ARBA" id="ARBA00022538"/>
    </source>
</evidence>
<dbReference type="InterPro" id="IPR003947">
    <property type="entry name" value="K_chnl_volt-dep_KCNQ2"/>
</dbReference>
<keyword evidence="3" id="KW-1003">Cell membrane</keyword>
<protein>
    <submittedName>
        <fullName evidence="16">Potassium voltage-gated channel, KQT-like subfamily, member 2b</fullName>
    </submittedName>
</protein>
<keyword evidence="7" id="KW-0851">Voltage-gated channel</keyword>
<dbReference type="InterPro" id="IPR003937">
    <property type="entry name" value="K_chnl_volt-dep_KCNQ"/>
</dbReference>
<feature type="transmembrane region" description="Helical" evidence="14">
    <location>
        <begin position="92"/>
        <end position="112"/>
    </location>
</feature>
<evidence type="ECO:0000256" key="13">
    <source>
        <dbReference type="ARBA" id="ARBA00034430"/>
    </source>
</evidence>
<accession>A0A8B9L8Q0</accession>
<dbReference type="Pfam" id="PF00520">
    <property type="entry name" value="Ion_trans"/>
    <property type="match status" value="1"/>
</dbReference>